<reference evidence="1" key="2">
    <citation type="submission" date="2022-01" db="EMBL/GenBank/DDBJ databases">
        <authorList>
            <person name="Yamashiro T."/>
            <person name="Shiraishi A."/>
            <person name="Satake H."/>
            <person name="Nakayama K."/>
        </authorList>
    </citation>
    <scope>NUCLEOTIDE SEQUENCE</scope>
</reference>
<organism evidence="1 2">
    <name type="scientific">Tanacetum coccineum</name>
    <dbReference type="NCBI Taxonomy" id="301880"/>
    <lineage>
        <taxon>Eukaryota</taxon>
        <taxon>Viridiplantae</taxon>
        <taxon>Streptophyta</taxon>
        <taxon>Embryophyta</taxon>
        <taxon>Tracheophyta</taxon>
        <taxon>Spermatophyta</taxon>
        <taxon>Magnoliopsida</taxon>
        <taxon>eudicotyledons</taxon>
        <taxon>Gunneridae</taxon>
        <taxon>Pentapetalae</taxon>
        <taxon>asterids</taxon>
        <taxon>campanulids</taxon>
        <taxon>Asterales</taxon>
        <taxon>Asteraceae</taxon>
        <taxon>Asteroideae</taxon>
        <taxon>Anthemideae</taxon>
        <taxon>Anthemidinae</taxon>
        <taxon>Tanacetum</taxon>
    </lineage>
</organism>
<dbReference type="Proteomes" id="UP001151760">
    <property type="component" value="Unassembled WGS sequence"/>
</dbReference>
<protein>
    <submittedName>
        <fullName evidence="1">Uncharacterized protein</fullName>
    </submittedName>
</protein>
<accession>A0ABQ4ZJH9</accession>
<dbReference type="EMBL" id="BQNB010011312">
    <property type="protein sequence ID" value="GJS88943.1"/>
    <property type="molecule type" value="Genomic_DNA"/>
</dbReference>
<reference evidence="1" key="1">
    <citation type="journal article" date="2022" name="Int. J. Mol. Sci.">
        <title>Draft Genome of Tanacetum Coccineum: Genomic Comparison of Closely Related Tanacetum-Family Plants.</title>
        <authorList>
            <person name="Yamashiro T."/>
            <person name="Shiraishi A."/>
            <person name="Nakayama K."/>
            <person name="Satake H."/>
        </authorList>
    </citation>
    <scope>NUCLEOTIDE SEQUENCE</scope>
</reference>
<name>A0ABQ4ZJH9_9ASTR</name>
<proteinExistence type="predicted"/>
<gene>
    <name evidence="1" type="ORF">Tco_0771579</name>
</gene>
<evidence type="ECO:0000313" key="1">
    <source>
        <dbReference type="EMBL" id="GJS88943.1"/>
    </source>
</evidence>
<sequence length="395" mass="45406">MKGFHENNISLQFQMEEYHKLLTNQIDLVNPEGHRNVPDINNLLPLGGPPGQIVLRRADYNEYKISEKDFKSLHPNDFEDLNILHIQGKLDHLPKQDKVNLHNAVSLWTRNIVIRKRVEDLQLGIESYQTKLNLEQPNWDASDFPFKEDYTIVFKPRAVIYRDRDDNRKMMRINEVHKFSDGTLTRIKEKLDFMVKDFKLFKFNKGMENRKWTEDDKRRSEDFIEDTLPILLSFTHCGNKSILRVLRIILVILPEHPSETKVFHNEDGNPARANIKQALGSFKDGDGDGDSQPHKGVKASANSDVMYFFTSAQDGDPSQDDVRLCLGDDLKKAQDHSQRQASSSVILAFPLAIPPTSCWSFFITLGCLISSEIAHSKLVDVISVPATNIYYKKLK</sequence>
<evidence type="ECO:0000313" key="2">
    <source>
        <dbReference type="Proteomes" id="UP001151760"/>
    </source>
</evidence>
<keyword evidence="2" id="KW-1185">Reference proteome</keyword>
<comment type="caution">
    <text evidence="1">The sequence shown here is derived from an EMBL/GenBank/DDBJ whole genome shotgun (WGS) entry which is preliminary data.</text>
</comment>